<keyword evidence="1" id="KW-0472">Membrane</keyword>
<evidence type="ECO:0000256" key="1">
    <source>
        <dbReference type="SAM" id="Phobius"/>
    </source>
</evidence>
<gene>
    <name evidence="2" type="ORF">Clow_00749</name>
</gene>
<accession>A0A0Q0UJW7</accession>
<reference evidence="2 3" key="1">
    <citation type="submission" date="2015-10" db="EMBL/GenBank/DDBJ databases">
        <title>Corynebacteirum lowii and Corynebacterium oculi species nova, derived from human clinical disease and and emended description of Corynebacterium mastiditis.</title>
        <authorList>
            <person name="Bernard K."/>
            <person name="Pacheco A.L."/>
            <person name="Mcdougall C."/>
            <person name="Burtx T."/>
            <person name="Weibe D."/>
            <person name="Tyler S."/>
            <person name="Olson A.B."/>
            <person name="Cnockaert M."/>
            <person name="Eguchi H."/>
            <person name="Kuwahara T."/>
            <person name="Nakayama-Imaohji H."/>
            <person name="Boudewijins M."/>
            <person name="Van Hoecke F."/>
            <person name="Bernier A.-M."/>
            <person name="Vandamme P."/>
        </authorList>
    </citation>
    <scope>NUCLEOTIDE SEQUENCE [LARGE SCALE GENOMIC DNA]</scope>
    <source>
        <strain evidence="2 3">NML 130206</strain>
    </source>
</reference>
<dbReference type="STRING" id="1544413.Clow_00749"/>
<keyword evidence="3" id="KW-1185">Reference proteome</keyword>
<dbReference type="InterPro" id="IPR037185">
    <property type="entry name" value="EmrE-like"/>
</dbReference>
<name>A0A0Q0UJW7_9CORY</name>
<keyword evidence="1" id="KW-0812">Transmembrane</keyword>
<dbReference type="EMBL" id="LKEV01000002">
    <property type="protein sequence ID" value="KQB86541.1"/>
    <property type="molecule type" value="Genomic_DNA"/>
</dbReference>
<feature type="transmembrane region" description="Helical" evidence="1">
    <location>
        <begin position="12"/>
        <end position="33"/>
    </location>
</feature>
<feature type="transmembrane region" description="Helical" evidence="1">
    <location>
        <begin position="39"/>
        <end position="58"/>
    </location>
</feature>
<sequence length="79" mass="7972">MDTIAGGLTSARVIGTLFAIDPAMGSLVGWLLLGETISAVALVGIILVACSGALLVWLSEAPKEAPEETPNQSAHTSPA</sequence>
<protein>
    <recommendedName>
        <fullName evidence="4">EamA-like transporter family protein</fullName>
    </recommendedName>
</protein>
<dbReference type="AlphaFoldDB" id="A0A0Q0UJW7"/>
<evidence type="ECO:0000313" key="3">
    <source>
        <dbReference type="Proteomes" id="UP000050488"/>
    </source>
</evidence>
<keyword evidence="1" id="KW-1133">Transmembrane helix</keyword>
<dbReference type="PATRIC" id="fig|1544413.3.peg.749"/>
<evidence type="ECO:0008006" key="4">
    <source>
        <dbReference type="Google" id="ProtNLM"/>
    </source>
</evidence>
<comment type="caution">
    <text evidence="2">The sequence shown here is derived from an EMBL/GenBank/DDBJ whole genome shotgun (WGS) entry which is preliminary data.</text>
</comment>
<evidence type="ECO:0000313" key="2">
    <source>
        <dbReference type="EMBL" id="KQB86541.1"/>
    </source>
</evidence>
<dbReference type="SUPFAM" id="SSF103481">
    <property type="entry name" value="Multidrug resistance efflux transporter EmrE"/>
    <property type="match status" value="1"/>
</dbReference>
<proteinExistence type="predicted"/>
<dbReference type="Proteomes" id="UP000050488">
    <property type="component" value="Unassembled WGS sequence"/>
</dbReference>
<organism evidence="2 3">
    <name type="scientific">Corynebacterium lowii</name>
    <dbReference type="NCBI Taxonomy" id="1544413"/>
    <lineage>
        <taxon>Bacteria</taxon>
        <taxon>Bacillati</taxon>
        <taxon>Actinomycetota</taxon>
        <taxon>Actinomycetes</taxon>
        <taxon>Mycobacteriales</taxon>
        <taxon>Corynebacteriaceae</taxon>
        <taxon>Corynebacterium</taxon>
    </lineage>
</organism>